<dbReference type="SMART" id="SM00353">
    <property type="entry name" value="HLH"/>
    <property type="match status" value="1"/>
</dbReference>
<dbReference type="AlphaFoldDB" id="A0A0E0QKI9"/>
<dbReference type="SUPFAM" id="SSF47459">
    <property type="entry name" value="HLH, helix-loop-helix DNA-binding domain"/>
    <property type="match status" value="1"/>
</dbReference>
<dbReference type="HOGENOM" id="CLU_030221_1_0_1"/>
<keyword evidence="3" id="KW-0804">Transcription</keyword>
<comment type="similarity">
    <text evidence="1">Belongs to the bHLH protein family.</text>
</comment>
<evidence type="ECO:0000256" key="3">
    <source>
        <dbReference type="ARBA" id="ARBA00023163"/>
    </source>
</evidence>
<dbReference type="OMA" id="QANIRPT"/>
<dbReference type="PANTHER" id="PTHR46412">
    <property type="entry name" value="BES1-INTERACTING MYC-LIKE PROTEIN"/>
    <property type="match status" value="1"/>
</dbReference>
<feature type="region of interest" description="Disordered" evidence="4">
    <location>
        <begin position="141"/>
        <end position="236"/>
    </location>
</feature>
<dbReference type="GO" id="GO:0006351">
    <property type="term" value="P:DNA-templated transcription"/>
    <property type="evidence" value="ECO:0007669"/>
    <property type="project" value="InterPro"/>
</dbReference>
<feature type="compositionally biased region" description="Low complexity" evidence="4">
    <location>
        <begin position="141"/>
        <end position="153"/>
    </location>
</feature>
<dbReference type="STRING" id="4529.A0A0E0QKI9"/>
<feature type="compositionally biased region" description="Polar residues" evidence="4">
    <location>
        <begin position="210"/>
        <end position="222"/>
    </location>
</feature>
<organism evidence="6 7">
    <name type="scientific">Oryza rufipogon</name>
    <name type="common">Brownbeard rice</name>
    <name type="synonym">Asian wild rice</name>
    <dbReference type="NCBI Taxonomy" id="4529"/>
    <lineage>
        <taxon>Eukaryota</taxon>
        <taxon>Viridiplantae</taxon>
        <taxon>Streptophyta</taxon>
        <taxon>Embryophyta</taxon>
        <taxon>Tracheophyta</taxon>
        <taxon>Spermatophyta</taxon>
        <taxon>Magnoliopsida</taxon>
        <taxon>Liliopsida</taxon>
        <taxon>Poales</taxon>
        <taxon>Poaceae</taxon>
        <taxon>BOP clade</taxon>
        <taxon>Oryzoideae</taxon>
        <taxon>Oryzeae</taxon>
        <taxon>Oryzinae</taxon>
        <taxon>Oryza</taxon>
    </lineage>
</organism>
<dbReference type="InterPro" id="IPR011598">
    <property type="entry name" value="bHLH_dom"/>
</dbReference>
<dbReference type="EnsemblPlants" id="ORUFI08G21030.1">
    <property type="protein sequence ID" value="ORUFI08G21030.1"/>
    <property type="gene ID" value="ORUFI08G21030"/>
</dbReference>
<dbReference type="InterPro" id="IPR036638">
    <property type="entry name" value="HLH_DNA-bd_sf"/>
</dbReference>
<reference evidence="7" key="1">
    <citation type="submission" date="2013-06" db="EMBL/GenBank/DDBJ databases">
        <authorList>
            <person name="Zhao Q."/>
        </authorList>
    </citation>
    <scope>NUCLEOTIDE SEQUENCE</scope>
    <source>
        <strain evidence="7">cv. W1943</strain>
    </source>
</reference>
<dbReference type="Gramene" id="ORUFI08G21030.1">
    <property type="protein sequence ID" value="ORUFI08G21030.1"/>
    <property type="gene ID" value="ORUFI08G21030"/>
</dbReference>
<proteinExistence type="inferred from homology"/>
<dbReference type="GO" id="GO:0003700">
    <property type="term" value="F:DNA-binding transcription factor activity"/>
    <property type="evidence" value="ECO:0007669"/>
    <property type="project" value="InterPro"/>
</dbReference>
<protein>
    <recommendedName>
        <fullName evidence="5">BHLH domain-containing protein</fullName>
    </recommendedName>
</protein>
<dbReference type="eggNOG" id="ENOG502QUDM">
    <property type="taxonomic scope" value="Eukaryota"/>
</dbReference>
<dbReference type="PROSITE" id="PS50888">
    <property type="entry name" value="BHLH"/>
    <property type="match status" value="1"/>
</dbReference>
<dbReference type="PANTHER" id="PTHR46412:SF15">
    <property type="entry name" value="BHLH TRANSCRIPTION FACTOR"/>
    <property type="match status" value="1"/>
</dbReference>
<name>A0A0E0QKI9_ORYRU</name>
<keyword evidence="7" id="KW-1185">Reference proteome</keyword>
<dbReference type="GO" id="GO:0046983">
    <property type="term" value="F:protein dimerization activity"/>
    <property type="evidence" value="ECO:0007669"/>
    <property type="project" value="InterPro"/>
</dbReference>
<dbReference type="Gene3D" id="4.10.280.10">
    <property type="entry name" value="Helix-loop-helix DNA-binding domain"/>
    <property type="match status" value="1"/>
</dbReference>
<evidence type="ECO:0000256" key="1">
    <source>
        <dbReference type="ARBA" id="ARBA00005510"/>
    </source>
</evidence>
<evidence type="ECO:0000313" key="7">
    <source>
        <dbReference type="Proteomes" id="UP000008022"/>
    </source>
</evidence>
<feature type="domain" description="BHLH" evidence="5">
    <location>
        <begin position="221"/>
        <end position="271"/>
    </location>
</feature>
<feature type="region of interest" description="Disordered" evidence="4">
    <location>
        <begin position="24"/>
        <end position="47"/>
    </location>
</feature>
<dbReference type="Proteomes" id="UP000008022">
    <property type="component" value="Unassembled WGS sequence"/>
</dbReference>
<dbReference type="InterPro" id="IPR044295">
    <property type="entry name" value="BIM1/2/3"/>
</dbReference>
<feature type="compositionally biased region" description="Basic and acidic residues" evidence="4">
    <location>
        <begin position="227"/>
        <end position="236"/>
    </location>
</feature>
<evidence type="ECO:0000313" key="6">
    <source>
        <dbReference type="EnsemblPlants" id="ORUFI08G21030.1"/>
    </source>
</evidence>
<dbReference type="CDD" id="cd11453">
    <property type="entry name" value="bHLH_AtBIM_like"/>
    <property type="match status" value="1"/>
</dbReference>
<accession>A0A0E0QKI9</accession>
<reference evidence="6" key="2">
    <citation type="submission" date="2015-06" db="UniProtKB">
        <authorList>
            <consortium name="EnsemblPlants"/>
        </authorList>
    </citation>
    <scope>IDENTIFICATION</scope>
</reference>
<sequence length="566" mass="61726">MGLQGNKATHDFLSLYAAAATATDYSPLPRHPDSKPSAPAPPPAQDFFLKTHDFLPQVEKRADQTPPPPPPPPPHAAVTAEKQLLHQHALAAAGAFTINHAVAAAATAVKQEPPFAPWCQPVAAVDPRGHQWSLPFAARAVAVASSRPQQQQQQPPPPERKGGGGFMDAGSRSSGGAGFDDDDGHAARREVSSSLKELTVRVEGKGGSCSGSAGTDQMPNTPRSKHSATEQRRRSKINDRFQLLRDLLPHNDQKRDKASFLLEVIEYIRFLQEKVQKYEVSYPEWNQENAKVVPWTNIYFRSSWKNAQNKGQVPADHSPDPPELLKNGSPYMFPFTGNSDNNNAVETAAASGAQDQAETDPMSRVSYRSVDTPSPNNVADKVTSQPHAQLVRPSPAENHTVNCDKLNNSDLAIDEGTISLSSQYSQELLNKLNHALENSGIDLSQASISVQINLGKRAMKRSTPAATSTSKVGFMSRIDTKSHYIMFVVIEIGAGNGCYTWSSLIRHLIVKQWAVSLGWVMALKNIDKPQSDTNQITADGLLLKTPDIQPFFAPNCVRGAPRFYVY</sequence>
<feature type="compositionally biased region" description="Gly residues" evidence="4">
    <location>
        <begin position="163"/>
        <end position="178"/>
    </location>
</feature>
<evidence type="ECO:0000259" key="5">
    <source>
        <dbReference type="PROSITE" id="PS50888"/>
    </source>
</evidence>
<dbReference type="Pfam" id="PF00010">
    <property type="entry name" value="HLH"/>
    <property type="match status" value="1"/>
</dbReference>
<evidence type="ECO:0000256" key="2">
    <source>
        <dbReference type="ARBA" id="ARBA00023015"/>
    </source>
</evidence>
<keyword evidence="2" id="KW-0805">Transcription regulation</keyword>
<evidence type="ECO:0000256" key="4">
    <source>
        <dbReference type="SAM" id="MobiDB-lite"/>
    </source>
</evidence>